<dbReference type="EMBL" id="JACCJC010000040">
    <property type="protein sequence ID" value="KAF6233307.1"/>
    <property type="molecule type" value="Genomic_DNA"/>
</dbReference>
<keyword evidence="2" id="KW-1185">Reference proteome</keyword>
<evidence type="ECO:0000313" key="1">
    <source>
        <dbReference type="EMBL" id="KAF6233307.1"/>
    </source>
</evidence>
<gene>
    <name evidence="1" type="ORF">HO173_008599</name>
</gene>
<dbReference type="RefSeq" id="XP_037162729.1">
    <property type="nucleotide sequence ID" value="XM_037310496.1"/>
</dbReference>
<reference evidence="1 2" key="1">
    <citation type="journal article" date="2020" name="Genomics">
        <title>Complete, high-quality genomes from long-read metagenomic sequencing of two wolf lichen thalli reveals enigmatic genome architecture.</title>
        <authorList>
            <person name="McKenzie S.K."/>
            <person name="Walston R.F."/>
            <person name="Allen J.L."/>
        </authorList>
    </citation>
    <scope>NUCLEOTIDE SEQUENCE [LARGE SCALE GENOMIC DNA]</scope>
    <source>
        <strain evidence="1">WasteWater2</strain>
    </source>
</reference>
<dbReference type="AlphaFoldDB" id="A0A8H6L2P5"/>
<organism evidence="1 2">
    <name type="scientific">Letharia columbiana</name>
    <dbReference type="NCBI Taxonomy" id="112416"/>
    <lineage>
        <taxon>Eukaryota</taxon>
        <taxon>Fungi</taxon>
        <taxon>Dikarya</taxon>
        <taxon>Ascomycota</taxon>
        <taxon>Pezizomycotina</taxon>
        <taxon>Lecanoromycetes</taxon>
        <taxon>OSLEUM clade</taxon>
        <taxon>Lecanoromycetidae</taxon>
        <taxon>Lecanorales</taxon>
        <taxon>Lecanorineae</taxon>
        <taxon>Parmeliaceae</taxon>
        <taxon>Letharia</taxon>
    </lineage>
</organism>
<dbReference type="OrthoDB" id="10037289at2759"/>
<comment type="caution">
    <text evidence="1">The sequence shown here is derived from an EMBL/GenBank/DDBJ whole genome shotgun (WGS) entry which is preliminary data.</text>
</comment>
<accession>A0A8H6L2P5</accession>
<protein>
    <submittedName>
        <fullName evidence="1">Uncharacterized protein</fullName>
    </submittedName>
</protein>
<dbReference type="Proteomes" id="UP000578531">
    <property type="component" value="Unassembled WGS sequence"/>
</dbReference>
<dbReference type="GeneID" id="59290254"/>
<name>A0A8H6L2P5_9LECA</name>
<proteinExistence type="predicted"/>
<evidence type="ECO:0000313" key="2">
    <source>
        <dbReference type="Proteomes" id="UP000578531"/>
    </source>
</evidence>
<sequence>MWSHVEGMTLALNDGIAECNMLHSSEGSAKRSILIGAALLITLEILGDKTLLEYDLSDIRNAGLGLIHLLYFVHSMDLPCRLNDNGWKSKVLEKADGYEMAIEDTPV</sequence>